<dbReference type="SUPFAM" id="SSF54001">
    <property type="entry name" value="Cysteine proteinases"/>
    <property type="match status" value="1"/>
</dbReference>
<keyword evidence="3" id="KW-1185">Reference proteome</keyword>
<dbReference type="KEGG" id="lsd:EMK97_07725"/>
<keyword evidence="1" id="KW-0732">Signal</keyword>
<protein>
    <recommendedName>
        <fullName evidence="4">Poxvirus G6</fullName>
    </recommendedName>
</protein>
<gene>
    <name evidence="2" type="ORF">EMK97_07725</name>
</gene>
<sequence length="504" mass="57617">MSIFLRNFILLTAIVLLTGCSTGASFNAVNFFQGKLPQKVCRQYQDLSYQDAQSKMNLDIYQLQQQVERSLVFREKVAVNLKQLNALANQDKPFSPKLINQLSQAIALEIELMKPILATAAKHGCWYSEQTANVDNRIKLKGSMIALATLVSLYDEYGTVFAVISENDRLRRFLNHADSGYSRDEYLLESLTSMYVDTDMLAYVSDLVHAYHDNKEKITQLAKLDDNLAYLLHMVDTSKSYPVLLQMDFIDIANYRRKIRRRVTRDTLKEIGRATVNSLSEGFSNAVGNYEERKGLLYQDKAVEHYVRQHLQLGDILLEKTPFRLTDSMIPGHWGHAAIWIGTEQELRAIGLWQNPLVQKYYQEIQQGQLLAESLRTGTQLSHLSDFLNVDDLAIIRPKIPLTLAQKRSVILLTLRQIGKAYDFNFDVETTDKIVCSQLVYLAYQDIDWPTESTLGRYTISPDNIATKTLDDGPLSLKLFYHQGKLQQAHSLNLMQKLMQAEVE</sequence>
<dbReference type="EMBL" id="CP034759">
    <property type="protein sequence ID" value="QBG35608.1"/>
    <property type="molecule type" value="Genomic_DNA"/>
</dbReference>
<dbReference type="InterPro" id="IPR024453">
    <property type="entry name" value="Peptidase_C92"/>
</dbReference>
<organism evidence="2 3">
    <name type="scientific">Litorilituus sediminis</name>
    <dbReference type="NCBI Taxonomy" id="718192"/>
    <lineage>
        <taxon>Bacteria</taxon>
        <taxon>Pseudomonadati</taxon>
        <taxon>Pseudomonadota</taxon>
        <taxon>Gammaproteobacteria</taxon>
        <taxon>Alteromonadales</taxon>
        <taxon>Colwelliaceae</taxon>
        <taxon>Litorilituus</taxon>
    </lineage>
</organism>
<dbReference type="Proteomes" id="UP000290244">
    <property type="component" value="Chromosome"/>
</dbReference>
<name>A0A4P6P407_9GAMM</name>
<dbReference type="RefSeq" id="WP_130600950.1">
    <property type="nucleotide sequence ID" value="NZ_CP034759.1"/>
</dbReference>
<accession>A0A4P6P407</accession>
<reference evidence="2 3" key="1">
    <citation type="submission" date="2018-12" db="EMBL/GenBank/DDBJ databases">
        <title>Complete genome of Litorilituus sediminis.</title>
        <authorList>
            <person name="Liu A."/>
            <person name="Rong J."/>
        </authorList>
    </citation>
    <scope>NUCLEOTIDE SEQUENCE [LARGE SCALE GENOMIC DNA]</scope>
    <source>
        <strain evidence="2 3">JCM 17549</strain>
    </source>
</reference>
<evidence type="ECO:0008006" key="4">
    <source>
        <dbReference type="Google" id="ProtNLM"/>
    </source>
</evidence>
<feature type="signal peptide" evidence="1">
    <location>
        <begin position="1"/>
        <end position="27"/>
    </location>
</feature>
<feature type="chain" id="PRO_5020723421" description="Poxvirus G6" evidence="1">
    <location>
        <begin position="28"/>
        <end position="504"/>
    </location>
</feature>
<dbReference type="Gene3D" id="3.90.1720.10">
    <property type="entry name" value="endopeptidase domain like (from Nostoc punctiforme)"/>
    <property type="match status" value="1"/>
</dbReference>
<dbReference type="Pfam" id="PF05708">
    <property type="entry name" value="Peptidase_C92"/>
    <property type="match status" value="1"/>
</dbReference>
<dbReference type="OrthoDB" id="195541at2"/>
<evidence type="ECO:0000313" key="2">
    <source>
        <dbReference type="EMBL" id="QBG35608.1"/>
    </source>
</evidence>
<dbReference type="InterPro" id="IPR038765">
    <property type="entry name" value="Papain-like_cys_pep_sf"/>
</dbReference>
<proteinExistence type="predicted"/>
<dbReference type="AlphaFoldDB" id="A0A4P6P407"/>
<dbReference type="PROSITE" id="PS51257">
    <property type="entry name" value="PROKAR_LIPOPROTEIN"/>
    <property type="match status" value="1"/>
</dbReference>
<evidence type="ECO:0000256" key="1">
    <source>
        <dbReference type="SAM" id="SignalP"/>
    </source>
</evidence>
<evidence type="ECO:0000313" key="3">
    <source>
        <dbReference type="Proteomes" id="UP000290244"/>
    </source>
</evidence>